<gene>
    <name evidence="1" type="ORF">BW686_14125</name>
</gene>
<reference evidence="1 2" key="1">
    <citation type="submission" date="2017-01" db="EMBL/GenBank/DDBJ databases">
        <authorList>
            <person name="Mah S.A."/>
            <person name="Swanson W.J."/>
            <person name="Moy G.W."/>
            <person name="Vacquier V.D."/>
        </authorList>
    </citation>
    <scope>NUCLEOTIDE SEQUENCE [LARGE SCALE GENOMIC DNA]</scope>
    <source>
        <strain evidence="1">PDD-32b-74</strain>
    </source>
</reference>
<dbReference type="Proteomes" id="UP000195128">
    <property type="component" value="Unassembled WGS sequence"/>
</dbReference>
<comment type="caution">
    <text evidence="1">The sequence shown here is derived from an EMBL/GenBank/DDBJ whole genome shotgun (WGS) entry which is preliminary data.</text>
</comment>
<organism evidence="1 2">
    <name type="scientific">Pseudomonas syringae</name>
    <dbReference type="NCBI Taxonomy" id="317"/>
    <lineage>
        <taxon>Bacteria</taxon>
        <taxon>Pseudomonadati</taxon>
        <taxon>Pseudomonadota</taxon>
        <taxon>Gammaproteobacteria</taxon>
        <taxon>Pseudomonadales</taxon>
        <taxon>Pseudomonadaceae</taxon>
        <taxon>Pseudomonas</taxon>
    </lineage>
</organism>
<proteinExistence type="predicted"/>
<evidence type="ECO:0000313" key="1">
    <source>
        <dbReference type="EMBL" id="OUM06650.1"/>
    </source>
</evidence>
<protein>
    <submittedName>
        <fullName evidence="1">Uncharacterized protein</fullName>
    </submittedName>
</protein>
<evidence type="ECO:0000313" key="2">
    <source>
        <dbReference type="Proteomes" id="UP000195128"/>
    </source>
</evidence>
<dbReference type="EMBL" id="MTSA01000010">
    <property type="protein sequence ID" value="OUM06650.1"/>
    <property type="molecule type" value="Genomic_DNA"/>
</dbReference>
<sequence>MCVFPNSQIAWRNTDFDFSNVFQSNLEKSKSVDLDLVPTWKLDYQDPYGVFLIVKITSR</sequence>
<accession>A0A244ERL7</accession>
<name>A0A244ERL7_PSESX</name>
<dbReference type="AlphaFoldDB" id="A0A244ERL7"/>